<keyword evidence="1" id="KW-0732">Signal</keyword>
<reference evidence="3" key="1">
    <citation type="journal article" date="2017" name="Biotechnol. Biofuels">
        <title>Evaluation of environmental bacterial communities as a factor affecting the growth of duckweed Lemna minor.</title>
        <authorList>
            <person name="Ishizawa H."/>
            <person name="Kuroda M."/>
            <person name="Morikawa M."/>
            <person name="Ike M."/>
        </authorList>
    </citation>
    <scope>NUCLEOTIDE SEQUENCE [LARGE SCALE GENOMIC DNA]</scope>
    <source>
        <strain evidence="3">M6</strain>
    </source>
</reference>
<evidence type="ECO:0000313" key="3">
    <source>
        <dbReference type="Proteomes" id="UP000278756"/>
    </source>
</evidence>
<feature type="chain" id="PRO_5017949435" description="DUF2141 domain-containing protein" evidence="1">
    <location>
        <begin position="21"/>
        <end position="134"/>
    </location>
</feature>
<reference evidence="3" key="2">
    <citation type="journal article" date="2017" name="Plant Physiol. Biochem.">
        <title>Differential oxidative and antioxidative response of duckweed Lemna minor toward plant growth promoting/inhibiting bacteria.</title>
        <authorList>
            <person name="Ishizawa H."/>
            <person name="Kuroda M."/>
            <person name="Morikawa M."/>
            <person name="Ike M."/>
        </authorList>
    </citation>
    <scope>NUCLEOTIDE SEQUENCE [LARGE SCALE GENOMIC DNA]</scope>
    <source>
        <strain evidence="3">M6</strain>
    </source>
</reference>
<dbReference type="AlphaFoldDB" id="A0A3G9FZ31"/>
<dbReference type="RefSeq" id="WP_126419598.1">
    <property type="nucleotide sequence ID" value="NZ_AP018827.1"/>
</dbReference>
<name>A0A3G9FZ31_9CAUL</name>
<dbReference type="Pfam" id="PF09912">
    <property type="entry name" value="DUF2141"/>
    <property type="match status" value="1"/>
</dbReference>
<dbReference type="OrthoDB" id="9788332at2"/>
<dbReference type="InterPro" id="IPR018673">
    <property type="entry name" value="DUF2141"/>
</dbReference>
<accession>A0A3G9FZ31</accession>
<sequence length="134" mass="14110">MFKPALVAALMGLLALPASAETLTVQFSKLTPKGTLMVALYKGEEAYTSGKPVAAQQVTVSADTASATFDVEPGQYGLKMFHDLNGNGKMDTNPFGMPVEPFAFSNNAKGRMGPAAWADAAFEVKGNTTQDIAF</sequence>
<dbReference type="Proteomes" id="UP000278756">
    <property type="component" value="Chromosome 1"/>
</dbReference>
<dbReference type="EMBL" id="AP018827">
    <property type="protein sequence ID" value="BBF79606.1"/>
    <property type="molecule type" value="Genomic_DNA"/>
</dbReference>
<evidence type="ECO:0008006" key="4">
    <source>
        <dbReference type="Google" id="ProtNLM"/>
    </source>
</evidence>
<evidence type="ECO:0000313" key="2">
    <source>
        <dbReference type="EMBL" id="BBF79606.1"/>
    </source>
</evidence>
<organism evidence="2 3">
    <name type="scientific">Asticcacaulis excentricus</name>
    <dbReference type="NCBI Taxonomy" id="78587"/>
    <lineage>
        <taxon>Bacteria</taxon>
        <taxon>Pseudomonadati</taxon>
        <taxon>Pseudomonadota</taxon>
        <taxon>Alphaproteobacteria</taxon>
        <taxon>Caulobacterales</taxon>
        <taxon>Caulobacteraceae</taxon>
        <taxon>Asticcacaulis</taxon>
    </lineage>
</organism>
<proteinExistence type="predicted"/>
<protein>
    <recommendedName>
        <fullName evidence="4">DUF2141 domain-containing protein</fullName>
    </recommendedName>
</protein>
<evidence type="ECO:0000256" key="1">
    <source>
        <dbReference type="SAM" id="SignalP"/>
    </source>
</evidence>
<feature type="signal peptide" evidence="1">
    <location>
        <begin position="1"/>
        <end position="20"/>
    </location>
</feature>
<gene>
    <name evidence="2" type="ORF">EM6_0175</name>
</gene>